<keyword evidence="2" id="KW-0503">Monooxygenase</keyword>
<name>A0AAC8W484_9PROT</name>
<dbReference type="PROSITE" id="PS51725">
    <property type="entry name" value="ABM"/>
    <property type="match status" value="1"/>
</dbReference>
<dbReference type="Pfam" id="PF03992">
    <property type="entry name" value="ABM"/>
    <property type="match status" value="1"/>
</dbReference>
<dbReference type="PANTHER" id="PTHR33336">
    <property type="entry name" value="QUINOL MONOOXYGENASE YGIN-RELATED"/>
    <property type="match status" value="1"/>
</dbReference>
<dbReference type="PANTHER" id="PTHR33336:SF3">
    <property type="entry name" value="ABM DOMAIN-CONTAINING PROTEIN"/>
    <property type="match status" value="1"/>
</dbReference>
<feature type="domain" description="ABM" evidence="1">
    <location>
        <begin position="9"/>
        <end position="97"/>
    </location>
</feature>
<proteinExistence type="predicted"/>
<evidence type="ECO:0000259" key="1">
    <source>
        <dbReference type="PROSITE" id="PS51725"/>
    </source>
</evidence>
<keyword evidence="2" id="KW-0560">Oxidoreductase</keyword>
<dbReference type="SUPFAM" id="SSF54909">
    <property type="entry name" value="Dimeric alpha+beta barrel"/>
    <property type="match status" value="1"/>
</dbReference>
<reference evidence="2 3" key="2">
    <citation type="journal article" date="2016" name="Genome Announc.">
        <title>Complete Genome Sequence of a Strain of Azospirillum thiophilum Isolated from a Sulfide Spring.</title>
        <authorList>
            <person name="Fomenkov A."/>
            <person name="Vincze T."/>
            <person name="Grabovich M."/>
            <person name="Anton B.P."/>
            <person name="Dubinina G."/>
            <person name="Orlova M."/>
            <person name="Belousova E."/>
            <person name="Roberts R.J."/>
        </authorList>
    </citation>
    <scope>NUCLEOTIDE SEQUENCE [LARGE SCALE GENOMIC DNA]</scope>
    <source>
        <strain evidence="2 3">BV-S</strain>
    </source>
</reference>
<dbReference type="GO" id="GO:0004497">
    <property type="term" value="F:monooxygenase activity"/>
    <property type="evidence" value="ECO:0007669"/>
    <property type="project" value="UniProtKB-KW"/>
</dbReference>
<evidence type="ECO:0000313" key="2">
    <source>
        <dbReference type="EMBL" id="ALG74759.1"/>
    </source>
</evidence>
<sequence length="102" mass="10932">MSLPPNDQVQLVAYLVATEGEGQALANAIADIVPAVLEEPGCLGYAAHVARDVPDTVVMYEVWESRAAFDAHLAGANFASLSVLFKTLLSEPPRIDLLRRIA</sequence>
<dbReference type="KEGG" id="ati:AL072_27845"/>
<reference evidence="3" key="1">
    <citation type="submission" date="2015-08" db="EMBL/GenBank/DDBJ databases">
        <title>Complete Genome Sequence of Azospirillum thiophilum BV-S.</title>
        <authorList>
            <person name="Fomenkov A."/>
            <person name="Vincze T."/>
            <person name="Grabovich M."/>
            <person name="Dubinina G."/>
            <person name="Orlova M."/>
            <person name="Belousova E."/>
            <person name="Roberts R.J."/>
        </authorList>
    </citation>
    <scope>NUCLEOTIDE SEQUENCE [LARGE SCALE GENOMIC DNA]</scope>
    <source>
        <strain evidence="3">BV-S</strain>
    </source>
</reference>
<evidence type="ECO:0000313" key="3">
    <source>
        <dbReference type="Proteomes" id="UP000069935"/>
    </source>
</evidence>
<dbReference type="AlphaFoldDB" id="A0AAC8W484"/>
<dbReference type="InterPro" id="IPR011008">
    <property type="entry name" value="Dimeric_a/b-barrel"/>
</dbReference>
<organism evidence="2 3">
    <name type="scientific">Azospirillum thiophilum</name>
    <dbReference type="NCBI Taxonomy" id="528244"/>
    <lineage>
        <taxon>Bacteria</taxon>
        <taxon>Pseudomonadati</taxon>
        <taxon>Pseudomonadota</taxon>
        <taxon>Alphaproteobacteria</taxon>
        <taxon>Rhodospirillales</taxon>
        <taxon>Azospirillaceae</taxon>
        <taxon>Azospirillum</taxon>
    </lineage>
</organism>
<dbReference type="InterPro" id="IPR007138">
    <property type="entry name" value="ABM_dom"/>
</dbReference>
<dbReference type="GO" id="GO:0005829">
    <property type="term" value="C:cytosol"/>
    <property type="evidence" value="ECO:0007669"/>
    <property type="project" value="TreeGrafter"/>
</dbReference>
<dbReference type="EMBL" id="CP012405">
    <property type="protein sequence ID" value="ALG74759.1"/>
    <property type="molecule type" value="Genomic_DNA"/>
</dbReference>
<dbReference type="InterPro" id="IPR050744">
    <property type="entry name" value="AI-2_Isomerase_LsrG"/>
</dbReference>
<accession>A0AAC8W484</accession>
<gene>
    <name evidence="2" type="ORF">AL072_27845</name>
</gene>
<protein>
    <submittedName>
        <fullName evidence="2">Antibiotic biosynthesis monooxygenase</fullName>
    </submittedName>
</protein>
<keyword evidence="3" id="KW-1185">Reference proteome</keyword>
<dbReference type="Gene3D" id="3.30.70.100">
    <property type="match status" value="1"/>
</dbReference>
<dbReference type="Proteomes" id="UP000069935">
    <property type="component" value="Chromosome 5"/>
</dbReference>
<dbReference type="RefSeq" id="WP_045585645.1">
    <property type="nucleotide sequence ID" value="NZ_CP012405.1"/>
</dbReference>